<gene>
    <name evidence="3" type="ORF">EDC27_0456</name>
</gene>
<evidence type="ECO:0000256" key="1">
    <source>
        <dbReference type="ARBA" id="ARBA00023098"/>
    </source>
</evidence>
<evidence type="ECO:0000259" key="2">
    <source>
        <dbReference type="Pfam" id="PF01734"/>
    </source>
</evidence>
<dbReference type="InterPro" id="IPR002641">
    <property type="entry name" value="PNPLA_dom"/>
</dbReference>
<dbReference type="AlphaFoldDB" id="A0A3N1VK60"/>
<keyword evidence="4" id="KW-1185">Reference proteome</keyword>
<dbReference type="InterPro" id="IPR016035">
    <property type="entry name" value="Acyl_Trfase/lysoPLipase"/>
</dbReference>
<keyword evidence="1" id="KW-0443">Lipid metabolism</keyword>
<comment type="caution">
    <text evidence="3">The sequence shown here is derived from an EMBL/GenBank/DDBJ whole genome shotgun (WGS) entry which is preliminary data.</text>
</comment>
<feature type="domain" description="PNPLA" evidence="2">
    <location>
        <begin position="64"/>
        <end position="243"/>
    </location>
</feature>
<name>A0A3N1VK60_9BACT</name>
<accession>A0A3N1VK60</accession>
<protein>
    <recommendedName>
        <fullName evidence="2">PNPLA domain-containing protein</fullName>
    </recommendedName>
</protein>
<sequence>MGPWLDFYAGRRILDRLRDEGLRWERIKGVFGAAGGPKWLVLYGLDRVLCQEWLSNAKSPVDFLGASIGAWRFAAYCQKDPAAALDRFLAAYREQSYSSTPTPQEVSQVLGNVLRSFVGDREAQHMATHPLRRLHIVAVRGRGFLNTQAAPWVAVGLAAAFTANAVRRKWLKGFFERTIFAHTQGDLLRHVDHGAWPARRVPLRASNVIPALLASGSIPLLMEPIMNIPEAPSGAYWDGGLTDYHVTVPVRPNSDRIFLYPHYTHRLVPGWFDKRFAGRRPNLSHVDEVLLVVPSRRFVDSLPYGRIPDRKDFWIFAGQDFQRRRFWDTVIVQSRRLGDEFMEQVLSGKIRHCVRPMDTLVCRP</sequence>
<dbReference type="Proteomes" id="UP000276223">
    <property type="component" value="Unassembled WGS sequence"/>
</dbReference>
<dbReference type="OrthoDB" id="8586159at2"/>
<evidence type="ECO:0000313" key="3">
    <source>
        <dbReference type="EMBL" id="ROR03195.1"/>
    </source>
</evidence>
<dbReference type="SUPFAM" id="SSF52151">
    <property type="entry name" value="FabD/lysophospholipase-like"/>
    <property type="match status" value="1"/>
</dbReference>
<evidence type="ECO:0000313" key="4">
    <source>
        <dbReference type="Proteomes" id="UP000276223"/>
    </source>
</evidence>
<proteinExistence type="predicted"/>
<reference evidence="3 4" key="1">
    <citation type="submission" date="2018-11" db="EMBL/GenBank/DDBJ databases">
        <title>Genomic Encyclopedia of Type Strains, Phase IV (KMG-IV): sequencing the most valuable type-strain genomes for metagenomic binning, comparative biology and taxonomic classification.</title>
        <authorList>
            <person name="Goeker M."/>
        </authorList>
    </citation>
    <scope>NUCLEOTIDE SEQUENCE [LARGE SCALE GENOMIC DNA]</scope>
    <source>
        <strain evidence="3 4">DSM 22027</strain>
    </source>
</reference>
<dbReference type="GO" id="GO:0006629">
    <property type="term" value="P:lipid metabolic process"/>
    <property type="evidence" value="ECO:0007669"/>
    <property type="project" value="UniProtKB-KW"/>
</dbReference>
<organism evidence="3 4">
    <name type="scientific">Desulfosoma caldarium</name>
    <dbReference type="NCBI Taxonomy" id="610254"/>
    <lineage>
        <taxon>Bacteria</taxon>
        <taxon>Pseudomonadati</taxon>
        <taxon>Thermodesulfobacteriota</taxon>
        <taxon>Syntrophobacteria</taxon>
        <taxon>Syntrophobacterales</taxon>
        <taxon>Syntrophobacteraceae</taxon>
        <taxon>Desulfosoma</taxon>
    </lineage>
</organism>
<dbReference type="Pfam" id="PF01734">
    <property type="entry name" value="Patatin"/>
    <property type="match status" value="1"/>
</dbReference>
<dbReference type="EMBL" id="RJVA01000009">
    <property type="protein sequence ID" value="ROR03195.1"/>
    <property type="molecule type" value="Genomic_DNA"/>
</dbReference>